<keyword evidence="3" id="KW-0472">Membrane</keyword>
<protein>
    <submittedName>
        <fullName evidence="10">Efflux RND transporter periplasmic adaptor subunit</fullName>
    </submittedName>
</protein>
<evidence type="ECO:0000259" key="6">
    <source>
        <dbReference type="Pfam" id="PF25869"/>
    </source>
</evidence>
<keyword evidence="11" id="KW-1185">Reference proteome</keyword>
<dbReference type="Proteomes" id="UP001595793">
    <property type="component" value="Unassembled WGS sequence"/>
</dbReference>
<dbReference type="RefSeq" id="WP_290236477.1">
    <property type="nucleotide sequence ID" value="NZ_JAUFPZ010000002.1"/>
</dbReference>
<feature type="domain" description="Heavy metal binding" evidence="5">
    <location>
        <begin position="47"/>
        <end position="74"/>
    </location>
</feature>
<evidence type="ECO:0000259" key="5">
    <source>
        <dbReference type="Pfam" id="PF19335"/>
    </source>
</evidence>
<feature type="domain" description="CusB-like barrel-sandwich hybrid" evidence="7">
    <location>
        <begin position="130"/>
        <end position="242"/>
    </location>
</feature>
<feature type="domain" description="CzcB-like C-terminal circularly permuted SH3-like" evidence="9">
    <location>
        <begin position="330"/>
        <end position="392"/>
    </location>
</feature>
<comment type="caution">
    <text evidence="10">The sequence shown here is derived from an EMBL/GenBank/DDBJ whole genome shotgun (WGS) entry which is preliminary data.</text>
</comment>
<dbReference type="NCBIfam" id="TIGR01730">
    <property type="entry name" value="RND_mfp"/>
    <property type="match status" value="1"/>
</dbReference>
<dbReference type="InterPro" id="IPR051909">
    <property type="entry name" value="MFP_Cation_Efflux"/>
</dbReference>
<dbReference type="Pfam" id="PF25919">
    <property type="entry name" value="BSH_CusB"/>
    <property type="match status" value="1"/>
</dbReference>
<dbReference type="Gene3D" id="2.40.420.20">
    <property type="match status" value="1"/>
</dbReference>
<gene>
    <name evidence="10" type="ORF">ACFOS1_13070</name>
</gene>
<dbReference type="PANTHER" id="PTHR30097:SF4">
    <property type="entry name" value="SLR6042 PROTEIN"/>
    <property type="match status" value="1"/>
</dbReference>
<evidence type="ECO:0000313" key="11">
    <source>
        <dbReference type="Proteomes" id="UP001595793"/>
    </source>
</evidence>
<dbReference type="InterPro" id="IPR058791">
    <property type="entry name" value="3HB_CusB"/>
</dbReference>
<dbReference type="InterPro" id="IPR021782">
    <property type="entry name" value="DUF3347"/>
</dbReference>
<keyword evidence="2" id="KW-0813">Transport</keyword>
<dbReference type="Pfam" id="PF19335">
    <property type="entry name" value="HMBD"/>
    <property type="match status" value="1"/>
</dbReference>
<dbReference type="InterPro" id="IPR058790">
    <property type="entry name" value="BSH_CusB"/>
</dbReference>
<evidence type="ECO:0000259" key="7">
    <source>
        <dbReference type="Pfam" id="PF25919"/>
    </source>
</evidence>
<dbReference type="InterPro" id="IPR006143">
    <property type="entry name" value="RND_pump_MFP"/>
</dbReference>
<evidence type="ECO:0000313" key="10">
    <source>
        <dbReference type="EMBL" id="MFC4028346.1"/>
    </source>
</evidence>
<comment type="similarity">
    <text evidence="1">Belongs to the membrane fusion protein (MFP) (TC 8.A.1) family.</text>
</comment>
<sequence length="570" mass="63290">MKKTVIYTSLALIIGLFIGYMVFSGNVDSQQETHTEHNDKVESEETKWTCAMHPQIIQSEPGDCPICGMELIPADQNSTDIAGFTMTENAMKLANIQTTVVGISSRNKVVKLSGVLEANEESNAIQASYFSGRIEQLFINTTGEEIQKGQMLATIYSPELVAAQQELLTALRLKESQPKLYMAVRNKLKNWKLSDSQINSIEENGKVKENFPVFATNSGTVTEKMVSQGDYVDRGQPLFKIANLTKVWAILDAYEQQLSNLKEEQKLQISVNAFADQNFSGTIDFINPVLDNSARTTKVRVVLENPEGKLKPGMFVEAEVDLEAAEDDKISVPKSAVMWTGERSVVYLKSDANSPQFEMKEVKLGSEIADSYQILEGLEKGDEVVTNGTFTVDAAAQLQGKKSMMSRNPTDNNSNAEVMEMDLSKSFQLALKPVIQDYLQLKDDLVASDATSTRQAAKKTSAKINNIDTAELNKILSSYVKAIQDKFKAISVSKDIATQREHFIALSQNMIALVSNFDEIDEIYIQRCPMANNNLGATWLSRNKEIKNPYFGSQMLGCGETIRILPNKDK</sequence>
<dbReference type="Gene3D" id="2.40.30.170">
    <property type="match status" value="1"/>
</dbReference>
<organism evidence="10 11">
    <name type="scientific">Zunongwangia endophytica</name>
    <dbReference type="NCBI Taxonomy" id="1808945"/>
    <lineage>
        <taxon>Bacteria</taxon>
        <taxon>Pseudomonadati</taxon>
        <taxon>Bacteroidota</taxon>
        <taxon>Flavobacteriia</taxon>
        <taxon>Flavobacteriales</taxon>
        <taxon>Flavobacteriaceae</taxon>
        <taxon>Zunongwangia</taxon>
    </lineage>
</organism>
<feature type="domain" description="CusB-like beta-barrel" evidence="8">
    <location>
        <begin position="246"/>
        <end position="320"/>
    </location>
</feature>
<dbReference type="Pfam" id="PF25954">
    <property type="entry name" value="Beta-barrel_RND_2"/>
    <property type="match status" value="1"/>
</dbReference>
<dbReference type="Pfam" id="PF25975">
    <property type="entry name" value="CzcB_C"/>
    <property type="match status" value="1"/>
</dbReference>
<dbReference type="InterPro" id="IPR058792">
    <property type="entry name" value="Beta-barrel_RND_2"/>
</dbReference>
<dbReference type="Pfam" id="PF11827">
    <property type="entry name" value="DUF3347"/>
    <property type="match status" value="1"/>
</dbReference>
<feature type="transmembrane region" description="Helical" evidence="3">
    <location>
        <begin position="5"/>
        <end position="23"/>
    </location>
</feature>
<reference evidence="11" key="1">
    <citation type="journal article" date="2019" name="Int. J. Syst. Evol. Microbiol.">
        <title>The Global Catalogue of Microorganisms (GCM) 10K type strain sequencing project: providing services to taxonomists for standard genome sequencing and annotation.</title>
        <authorList>
            <consortium name="The Broad Institute Genomics Platform"/>
            <consortium name="The Broad Institute Genome Sequencing Center for Infectious Disease"/>
            <person name="Wu L."/>
            <person name="Ma J."/>
        </authorList>
    </citation>
    <scope>NUCLEOTIDE SEQUENCE [LARGE SCALE GENOMIC DNA]</scope>
    <source>
        <strain evidence="11">CECT 9128</strain>
    </source>
</reference>
<evidence type="ECO:0000259" key="9">
    <source>
        <dbReference type="Pfam" id="PF25975"/>
    </source>
</evidence>
<name>A0ABV8HAP0_9FLAO</name>
<evidence type="ECO:0000259" key="4">
    <source>
        <dbReference type="Pfam" id="PF11827"/>
    </source>
</evidence>
<dbReference type="InterPro" id="IPR058649">
    <property type="entry name" value="CzcB_C"/>
</dbReference>
<keyword evidence="3" id="KW-0812">Transmembrane</keyword>
<feature type="domain" description="CusB-like three alpha-helical bundle" evidence="6">
    <location>
        <begin position="159"/>
        <end position="208"/>
    </location>
</feature>
<feature type="domain" description="DUF3347" evidence="4">
    <location>
        <begin position="434"/>
        <end position="519"/>
    </location>
</feature>
<dbReference type="InterPro" id="IPR045800">
    <property type="entry name" value="HMBD"/>
</dbReference>
<evidence type="ECO:0000256" key="3">
    <source>
        <dbReference type="SAM" id="Phobius"/>
    </source>
</evidence>
<evidence type="ECO:0000256" key="1">
    <source>
        <dbReference type="ARBA" id="ARBA00009477"/>
    </source>
</evidence>
<dbReference type="Pfam" id="PF25869">
    <property type="entry name" value="3HB_CusB"/>
    <property type="match status" value="1"/>
</dbReference>
<evidence type="ECO:0000256" key="2">
    <source>
        <dbReference type="ARBA" id="ARBA00022448"/>
    </source>
</evidence>
<dbReference type="Gene3D" id="6.10.140.730">
    <property type="match status" value="1"/>
</dbReference>
<accession>A0ABV8HAP0</accession>
<proteinExistence type="inferred from homology"/>
<keyword evidence="3" id="KW-1133">Transmembrane helix</keyword>
<evidence type="ECO:0000259" key="8">
    <source>
        <dbReference type="Pfam" id="PF25954"/>
    </source>
</evidence>
<dbReference type="SUPFAM" id="SSF111369">
    <property type="entry name" value="HlyD-like secretion proteins"/>
    <property type="match status" value="1"/>
</dbReference>
<dbReference type="EMBL" id="JBHSAS010000009">
    <property type="protein sequence ID" value="MFC4028346.1"/>
    <property type="molecule type" value="Genomic_DNA"/>
</dbReference>
<dbReference type="PANTHER" id="PTHR30097">
    <property type="entry name" value="CATION EFFLUX SYSTEM PROTEIN CUSB"/>
    <property type="match status" value="1"/>
</dbReference>